<name>A0A4Y7KG90_PAPSO</name>
<evidence type="ECO:0000313" key="1">
    <source>
        <dbReference type="EMBL" id="RZC71068.1"/>
    </source>
</evidence>
<sequence>MKTLVDWHCSSHMKTARVSETGLMSRRELLTPPPIPVDI</sequence>
<gene>
    <name evidence="1" type="ORF">C5167_034229</name>
</gene>
<organism evidence="1 2">
    <name type="scientific">Papaver somniferum</name>
    <name type="common">Opium poppy</name>
    <dbReference type="NCBI Taxonomy" id="3469"/>
    <lineage>
        <taxon>Eukaryota</taxon>
        <taxon>Viridiplantae</taxon>
        <taxon>Streptophyta</taxon>
        <taxon>Embryophyta</taxon>
        <taxon>Tracheophyta</taxon>
        <taxon>Spermatophyta</taxon>
        <taxon>Magnoliopsida</taxon>
        <taxon>Ranunculales</taxon>
        <taxon>Papaveraceae</taxon>
        <taxon>Papaveroideae</taxon>
        <taxon>Papaver</taxon>
    </lineage>
</organism>
<protein>
    <submittedName>
        <fullName evidence="1">Uncharacterized protein</fullName>
    </submittedName>
</protein>
<keyword evidence="2" id="KW-1185">Reference proteome</keyword>
<dbReference type="EMBL" id="CM010721">
    <property type="protein sequence ID" value="RZC71068.1"/>
    <property type="molecule type" value="Genomic_DNA"/>
</dbReference>
<dbReference type="Proteomes" id="UP000316621">
    <property type="component" value="Chromosome 7"/>
</dbReference>
<dbReference type="Gramene" id="RZC71068">
    <property type="protein sequence ID" value="RZC71068"/>
    <property type="gene ID" value="C5167_034229"/>
</dbReference>
<accession>A0A4Y7KG90</accession>
<proteinExistence type="predicted"/>
<reference evidence="1 2" key="1">
    <citation type="journal article" date="2018" name="Science">
        <title>The opium poppy genome and morphinan production.</title>
        <authorList>
            <person name="Guo L."/>
            <person name="Winzer T."/>
            <person name="Yang X."/>
            <person name="Li Y."/>
            <person name="Ning Z."/>
            <person name="He Z."/>
            <person name="Teodor R."/>
            <person name="Lu Y."/>
            <person name="Bowser T.A."/>
            <person name="Graham I.A."/>
            <person name="Ye K."/>
        </authorList>
    </citation>
    <scope>NUCLEOTIDE SEQUENCE [LARGE SCALE GENOMIC DNA]</scope>
    <source>
        <strain evidence="2">cv. HN1</strain>
        <tissue evidence="1">Leaves</tissue>
    </source>
</reference>
<dbReference type="AlphaFoldDB" id="A0A4Y7KG90"/>
<evidence type="ECO:0000313" key="2">
    <source>
        <dbReference type="Proteomes" id="UP000316621"/>
    </source>
</evidence>